<evidence type="ECO:0000256" key="2">
    <source>
        <dbReference type="SAM" id="Phobius"/>
    </source>
</evidence>
<evidence type="ECO:0000313" key="5">
    <source>
        <dbReference type="Proteomes" id="UP000664209"/>
    </source>
</evidence>
<dbReference type="Proteomes" id="UP000664209">
    <property type="component" value="Unassembled WGS sequence"/>
</dbReference>
<feature type="transmembrane region" description="Helical" evidence="2">
    <location>
        <begin position="12"/>
        <end position="30"/>
    </location>
</feature>
<evidence type="ECO:0000256" key="1">
    <source>
        <dbReference type="SAM" id="MobiDB-lite"/>
    </source>
</evidence>
<keyword evidence="2" id="KW-1133">Transmembrane helix</keyword>
<gene>
    <name evidence="4" type="ORF">J4G33_15805</name>
</gene>
<dbReference type="PANTHER" id="PTHR34351:SF1">
    <property type="entry name" value="SLR1927 PROTEIN"/>
    <property type="match status" value="1"/>
</dbReference>
<dbReference type="AlphaFoldDB" id="A0A939LSW2"/>
<dbReference type="EMBL" id="JAGEMK010000011">
    <property type="protein sequence ID" value="MBO1753273.1"/>
    <property type="molecule type" value="Genomic_DNA"/>
</dbReference>
<accession>A0A939LSW2</accession>
<dbReference type="InterPro" id="IPR002881">
    <property type="entry name" value="DUF58"/>
</dbReference>
<organism evidence="4 5">
    <name type="scientific">Actinotalea soli</name>
    <dbReference type="NCBI Taxonomy" id="2819234"/>
    <lineage>
        <taxon>Bacteria</taxon>
        <taxon>Bacillati</taxon>
        <taxon>Actinomycetota</taxon>
        <taxon>Actinomycetes</taxon>
        <taxon>Micrococcales</taxon>
        <taxon>Cellulomonadaceae</taxon>
        <taxon>Actinotalea</taxon>
    </lineage>
</organism>
<keyword evidence="5" id="KW-1185">Reference proteome</keyword>
<feature type="domain" description="DUF58" evidence="3">
    <location>
        <begin position="204"/>
        <end position="269"/>
    </location>
</feature>
<reference evidence="4" key="1">
    <citation type="submission" date="2021-03" db="EMBL/GenBank/DDBJ databases">
        <title>Actinotalea soli sp. nov., isolated from soil.</title>
        <authorList>
            <person name="Ping W."/>
            <person name="Zhang J."/>
        </authorList>
    </citation>
    <scope>NUCLEOTIDE SEQUENCE</scope>
    <source>
        <strain evidence="4">BY-33</strain>
    </source>
</reference>
<dbReference type="Pfam" id="PF01882">
    <property type="entry name" value="DUF58"/>
    <property type="match status" value="1"/>
</dbReference>
<dbReference type="PANTHER" id="PTHR34351">
    <property type="entry name" value="SLR1927 PROTEIN-RELATED"/>
    <property type="match status" value="1"/>
</dbReference>
<keyword evidence="2" id="KW-0812">Transmembrane</keyword>
<name>A0A939LSW2_9CELL</name>
<protein>
    <submittedName>
        <fullName evidence="4">DUF58 domain-containing protein</fullName>
    </submittedName>
</protein>
<keyword evidence="2" id="KW-0472">Membrane</keyword>
<proteinExistence type="predicted"/>
<sequence length="417" mass="44492">MAPRVRPTGRGLALALAGLAFLVAGVLVGALEVVQIGALLLLAVVAGGLQLVVEHRAQRRGQLRLTRRVVPHPVVAGAQASVDVELTSSGGSHRLDRLEIAERAARELSGAGGLRARVQRAPGRLTLTYAISPERRGRWAVGPLEVRRRDLFGTTHSRGPLGEPMLVGVRPRVAPLSLQEASSSQDVDRAALGAKTASPDDSSLREYRAGDDLRRVHWRSSARRGTLVVRQDERSGRRPASVLLDIATEDEAAEWSISAAASMALALLDGGHHTRILGGDVLGAANDHHRADTGPVAAEALLDQTVDLRRPRDEDERRGWLVTAVDTLTVEAGGAELVFAVLGGTDRACLTSLARVGEASHGWAMVRTAAEPLPDEVETLTSLRRAGWTACPVTVGEDLGRAWARLLSSDDRLAVRR</sequence>
<evidence type="ECO:0000259" key="3">
    <source>
        <dbReference type="Pfam" id="PF01882"/>
    </source>
</evidence>
<feature type="region of interest" description="Disordered" evidence="1">
    <location>
        <begin position="179"/>
        <end position="205"/>
    </location>
</feature>
<dbReference type="RefSeq" id="WP_208056953.1">
    <property type="nucleotide sequence ID" value="NZ_JAGEMK010000011.1"/>
</dbReference>
<evidence type="ECO:0000313" key="4">
    <source>
        <dbReference type="EMBL" id="MBO1753273.1"/>
    </source>
</evidence>
<comment type="caution">
    <text evidence="4">The sequence shown here is derived from an EMBL/GenBank/DDBJ whole genome shotgun (WGS) entry which is preliminary data.</text>
</comment>